<accession>A0A1H8ESP3</accession>
<keyword evidence="2" id="KW-1185">Reference proteome</keyword>
<protein>
    <submittedName>
        <fullName evidence="1">Uncharacterized protein</fullName>
    </submittedName>
</protein>
<dbReference type="AlphaFoldDB" id="A0A1H8ESP3"/>
<organism evidence="1 2">
    <name type="scientific">Sphingomonas gellani</name>
    <dbReference type="NCBI Taxonomy" id="1166340"/>
    <lineage>
        <taxon>Bacteria</taxon>
        <taxon>Pseudomonadati</taxon>
        <taxon>Pseudomonadota</taxon>
        <taxon>Alphaproteobacteria</taxon>
        <taxon>Sphingomonadales</taxon>
        <taxon>Sphingomonadaceae</taxon>
        <taxon>Sphingomonas</taxon>
    </lineage>
</organism>
<dbReference type="Proteomes" id="UP000199206">
    <property type="component" value="Unassembled WGS sequence"/>
</dbReference>
<dbReference type="EMBL" id="FOCF01000005">
    <property type="protein sequence ID" value="SEN22505.1"/>
    <property type="molecule type" value="Genomic_DNA"/>
</dbReference>
<proteinExistence type="predicted"/>
<gene>
    <name evidence="1" type="ORF">SAMN05192583_2293</name>
</gene>
<sequence length="81" mass="8980">MPAASWRQATVTATDQAQFQIGLAVAQDEIQHDALFGAVRPLHLLAQTGDIRMDVTVEHKETATPTDDLSQHLRQQVGYLR</sequence>
<dbReference type="STRING" id="1166340.SAMN05192583_2293"/>
<reference evidence="2" key="1">
    <citation type="submission" date="2016-10" db="EMBL/GenBank/DDBJ databases">
        <authorList>
            <person name="Varghese N."/>
            <person name="Submissions S."/>
        </authorList>
    </citation>
    <scope>NUCLEOTIDE SEQUENCE [LARGE SCALE GENOMIC DNA]</scope>
    <source>
        <strain evidence="2">S6-262</strain>
    </source>
</reference>
<name>A0A1H8ESP3_9SPHN</name>
<evidence type="ECO:0000313" key="2">
    <source>
        <dbReference type="Proteomes" id="UP000199206"/>
    </source>
</evidence>
<evidence type="ECO:0000313" key="1">
    <source>
        <dbReference type="EMBL" id="SEN22505.1"/>
    </source>
</evidence>